<dbReference type="Gene3D" id="1.10.10.10">
    <property type="entry name" value="Winged helix-like DNA-binding domain superfamily/Winged helix DNA-binding domain"/>
    <property type="match status" value="1"/>
</dbReference>
<dbReference type="GO" id="GO:0000976">
    <property type="term" value="F:transcription cis-regulatory region binding"/>
    <property type="evidence" value="ECO:0007669"/>
    <property type="project" value="TreeGrafter"/>
</dbReference>
<dbReference type="InterPro" id="IPR005119">
    <property type="entry name" value="LysR_subst-bd"/>
</dbReference>
<accession>A0A919F879</accession>
<reference evidence="6" key="1">
    <citation type="journal article" date="2014" name="Int. J. Syst. Evol. Microbiol.">
        <title>Complete genome sequence of Corynebacterium casei LMG S-19264T (=DSM 44701T), isolated from a smear-ripened cheese.</title>
        <authorList>
            <consortium name="US DOE Joint Genome Institute (JGI-PGF)"/>
            <person name="Walter F."/>
            <person name="Albersmeier A."/>
            <person name="Kalinowski J."/>
            <person name="Ruckert C."/>
        </authorList>
    </citation>
    <scope>NUCLEOTIDE SEQUENCE</scope>
    <source>
        <strain evidence="6">JCM 13306</strain>
    </source>
</reference>
<dbReference type="InterPro" id="IPR036390">
    <property type="entry name" value="WH_DNA-bd_sf"/>
</dbReference>
<feature type="domain" description="HTH lysR-type" evidence="5">
    <location>
        <begin position="3"/>
        <end position="60"/>
    </location>
</feature>
<dbReference type="SUPFAM" id="SSF46785">
    <property type="entry name" value="Winged helix' DNA-binding domain"/>
    <property type="match status" value="1"/>
</dbReference>
<dbReference type="Proteomes" id="UP000623958">
    <property type="component" value="Unassembled WGS sequence"/>
</dbReference>
<dbReference type="RefSeq" id="WP_434029364.1">
    <property type="nucleotide sequence ID" value="NZ_BNBA01000015.1"/>
</dbReference>
<keyword evidence="7" id="KW-1185">Reference proteome</keyword>
<dbReference type="AlphaFoldDB" id="A0A919F879"/>
<dbReference type="Pfam" id="PF00126">
    <property type="entry name" value="HTH_1"/>
    <property type="match status" value="1"/>
</dbReference>
<reference evidence="6" key="2">
    <citation type="submission" date="2020-09" db="EMBL/GenBank/DDBJ databases">
        <authorList>
            <person name="Sun Q."/>
            <person name="Ohkuma M."/>
        </authorList>
    </citation>
    <scope>NUCLEOTIDE SEQUENCE</scope>
    <source>
        <strain evidence="6">JCM 13306</strain>
    </source>
</reference>
<dbReference type="EMBL" id="BNBA01000015">
    <property type="protein sequence ID" value="GHH54565.1"/>
    <property type="molecule type" value="Genomic_DNA"/>
</dbReference>
<evidence type="ECO:0000256" key="2">
    <source>
        <dbReference type="ARBA" id="ARBA00023015"/>
    </source>
</evidence>
<evidence type="ECO:0000313" key="6">
    <source>
        <dbReference type="EMBL" id="GHH54565.1"/>
    </source>
</evidence>
<evidence type="ECO:0000256" key="3">
    <source>
        <dbReference type="ARBA" id="ARBA00023125"/>
    </source>
</evidence>
<sequence length="311" mass="34336">MKISLDALQILDAIDRRGSFAGAAKVLFKVPSTISYTVAKLEEDLGVQLFERSGPKAWPTEAGRELLREGRHLLQAAQELEQRVRRVASGWEADLGIAIDSALPGWLLEPDIRAFCDTAPNTRLRVQSEALSGTWEALLDRRVDLVVAAGEGPSGAGYVAEPLGRIGFVFVVAPDHPLAASGKVSSADLAAHRAIAVGDSARRLLPRTVGLLSERDVLTVASMHDKYLFQRSGLGYGFLPLPYAQAAIEAGALVPVRVDERKPDETFYLAWRIEEEGNALAWWRQRLRRQGLFDEWQRRIAETYRSVARRG</sequence>
<protein>
    <submittedName>
        <fullName evidence="6">Transcriptional regulator</fullName>
    </submittedName>
</protein>
<comment type="similarity">
    <text evidence="1">Belongs to the LysR transcriptional regulatory family.</text>
</comment>
<gene>
    <name evidence="6" type="ORF">GCM10009090_21700</name>
</gene>
<evidence type="ECO:0000256" key="1">
    <source>
        <dbReference type="ARBA" id="ARBA00009437"/>
    </source>
</evidence>
<dbReference type="PANTHER" id="PTHR30126:SF4">
    <property type="entry name" value="LYSR FAMILY TRANSCRIPTIONAL REGULATOR"/>
    <property type="match status" value="1"/>
</dbReference>
<dbReference type="SUPFAM" id="SSF53850">
    <property type="entry name" value="Periplasmic binding protein-like II"/>
    <property type="match status" value="1"/>
</dbReference>
<dbReference type="InterPro" id="IPR036388">
    <property type="entry name" value="WH-like_DNA-bd_sf"/>
</dbReference>
<dbReference type="Gene3D" id="3.40.190.290">
    <property type="match status" value="1"/>
</dbReference>
<keyword evidence="4" id="KW-0804">Transcription</keyword>
<evidence type="ECO:0000256" key="4">
    <source>
        <dbReference type="ARBA" id="ARBA00023163"/>
    </source>
</evidence>
<proteinExistence type="inferred from homology"/>
<keyword evidence="2" id="KW-0805">Transcription regulation</keyword>
<organism evidence="6 7">
    <name type="scientific">Xanthomonas boreopolis</name>
    <dbReference type="NCBI Taxonomy" id="86183"/>
    <lineage>
        <taxon>Bacteria</taxon>
        <taxon>Pseudomonadati</taxon>
        <taxon>Pseudomonadota</taxon>
        <taxon>Gammaproteobacteria</taxon>
        <taxon>Lysobacterales</taxon>
        <taxon>Lysobacteraceae</taxon>
        <taxon>Xanthomonas</taxon>
    </lineage>
</organism>
<evidence type="ECO:0000313" key="7">
    <source>
        <dbReference type="Proteomes" id="UP000623958"/>
    </source>
</evidence>
<comment type="caution">
    <text evidence="6">The sequence shown here is derived from an EMBL/GenBank/DDBJ whole genome shotgun (WGS) entry which is preliminary data.</text>
</comment>
<evidence type="ECO:0000259" key="5">
    <source>
        <dbReference type="PROSITE" id="PS50931"/>
    </source>
</evidence>
<dbReference type="PROSITE" id="PS50931">
    <property type="entry name" value="HTH_LYSR"/>
    <property type="match status" value="1"/>
</dbReference>
<dbReference type="GO" id="GO:0003700">
    <property type="term" value="F:DNA-binding transcription factor activity"/>
    <property type="evidence" value="ECO:0007669"/>
    <property type="project" value="InterPro"/>
</dbReference>
<dbReference type="PANTHER" id="PTHR30126">
    <property type="entry name" value="HTH-TYPE TRANSCRIPTIONAL REGULATOR"/>
    <property type="match status" value="1"/>
</dbReference>
<name>A0A919F879_9XANT</name>
<keyword evidence="3" id="KW-0238">DNA-binding</keyword>
<dbReference type="InterPro" id="IPR000847">
    <property type="entry name" value="LysR_HTH_N"/>
</dbReference>
<dbReference type="Pfam" id="PF03466">
    <property type="entry name" value="LysR_substrate"/>
    <property type="match status" value="1"/>
</dbReference>